<dbReference type="EMBL" id="JAZDRP010000006">
    <property type="protein sequence ID" value="MEE2526784.1"/>
    <property type="molecule type" value="Genomic_DNA"/>
</dbReference>
<dbReference type="Proteomes" id="UP001354971">
    <property type="component" value="Unassembled WGS sequence"/>
</dbReference>
<organism evidence="3 4">
    <name type="scientific">Hyphobacterium lacteum</name>
    <dbReference type="NCBI Taxonomy" id="3116575"/>
    <lineage>
        <taxon>Bacteria</taxon>
        <taxon>Pseudomonadati</taxon>
        <taxon>Pseudomonadota</taxon>
        <taxon>Alphaproteobacteria</taxon>
        <taxon>Maricaulales</taxon>
        <taxon>Maricaulaceae</taxon>
        <taxon>Hyphobacterium</taxon>
    </lineage>
</organism>
<dbReference type="Pfam" id="PF07287">
    <property type="entry name" value="AtuA"/>
    <property type="match status" value="1"/>
</dbReference>
<sequence length="604" mass="63160">MSIGREAGLPGRKTIRIGGASGFWGESDMALPQFLKAGGLDYIVFDYLAEITLSIMARARAKDASKGYAADFVDFVLKPNLEEIARQGVKVISNAGGMNPGACATVIEAAVKAAGLDLKVAVVTGDDLIDRADALAAGGYKEMFSGADFPDPASIASINAYLGAAPVAEALRRGADIAITGRGVDSAVTLGACLHAFDWALDDWDRLAAGSLAGHIIECGPQATGGNFTDWKSIAEELVEIGYPIAEISEDGSTVITKPDGTGGSVTVATVGEQMLYEIGDPAAYILPDVVCDFTDVMLEQAGPDRVSVTGAKGRPAPDTLKVSVTYQDGWRAGTTFFYVGEDATEAARAFAEAALARACRKLKSYGAPDYTETLIEIVGDGSAFGVEAGKARDVAVKLAVKHADPLAAGLILREAIGMALAAPPGLSGFSGSRPKPSPVVRLFSFLLPREQAIPVVLMNGEAIELDPGRGSTVEIPDELRSEPEAPSGRATTSVPLFKLAWGRSGDKGDKANIGLLPRDPAYMAWIWAALDEQTLRSRFSHYLEGGVDRYFLPGTGAMNIVLHDVLGGGGVASLRNDPQGKAYAQILLQTPIPVSGEIAEALT</sequence>
<name>A0ABU7LTW4_9PROT</name>
<dbReference type="InterPro" id="IPR056362">
    <property type="entry name" value="AtuA-like_ferredoxin_dom"/>
</dbReference>
<evidence type="ECO:0000313" key="4">
    <source>
        <dbReference type="Proteomes" id="UP001354971"/>
    </source>
</evidence>
<dbReference type="Pfam" id="PF23544">
    <property type="entry name" value="AtuA_ferredoxin"/>
    <property type="match status" value="1"/>
</dbReference>
<protein>
    <submittedName>
        <fullName evidence="3">Acyclic terpene utilization AtuA family protein</fullName>
    </submittedName>
</protein>
<reference evidence="3 4" key="1">
    <citation type="submission" date="2024-01" db="EMBL/GenBank/DDBJ databases">
        <title>Hyphobacterium bacterium isolated from marine sediment.</title>
        <authorList>
            <person name="Zhao S."/>
        </authorList>
    </citation>
    <scope>NUCLEOTIDE SEQUENCE [LARGE SCALE GENOMIC DNA]</scope>
    <source>
        <strain evidence="4">HN65</strain>
    </source>
</reference>
<dbReference type="PANTHER" id="PTHR47708:SF2">
    <property type="entry name" value="SI:CH73-132F6.5"/>
    <property type="match status" value="1"/>
</dbReference>
<evidence type="ECO:0000259" key="2">
    <source>
        <dbReference type="Pfam" id="PF23544"/>
    </source>
</evidence>
<dbReference type="InterPro" id="IPR010839">
    <property type="entry name" value="AtuA_N"/>
</dbReference>
<dbReference type="PANTHER" id="PTHR47708">
    <property type="match status" value="1"/>
</dbReference>
<evidence type="ECO:0000313" key="3">
    <source>
        <dbReference type="EMBL" id="MEE2526784.1"/>
    </source>
</evidence>
<gene>
    <name evidence="3" type="ORF">V0U79_10415</name>
</gene>
<dbReference type="RefSeq" id="WP_330199448.1">
    <property type="nucleotide sequence ID" value="NZ_JAZDRP010000006.1"/>
</dbReference>
<feature type="domain" description="AtuA-like ferredoxin-fold" evidence="2">
    <location>
        <begin position="495"/>
        <end position="593"/>
    </location>
</feature>
<evidence type="ECO:0000259" key="1">
    <source>
        <dbReference type="Pfam" id="PF07287"/>
    </source>
</evidence>
<keyword evidence="4" id="KW-1185">Reference proteome</keyword>
<comment type="caution">
    <text evidence="3">The sequence shown here is derived from an EMBL/GenBank/DDBJ whole genome shotgun (WGS) entry which is preliminary data.</text>
</comment>
<accession>A0ABU7LTW4</accession>
<proteinExistence type="predicted"/>
<feature type="domain" description="Acyclic terpene utilisation N-terminal" evidence="1">
    <location>
        <begin position="15"/>
        <end position="453"/>
    </location>
</feature>